<dbReference type="SUPFAM" id="SSF57667">
    <property type="entry name" value="beta-beta-alpha zinc fingers"/>
    <property type="match status" value="1"/>
</dbReference>
<dbReference type="Proteomes" id="UP001328107">
    <property type="component" value="Unassembled WGS sequence"/>
</dbReference>
<dbReference type="EMBL" id="BTRK01000005">
    <property type="protein sequence ID" value="GMR56137.1"/>
    <property type="molecule type" value="Genomic_DNA"/>
</dbReference>
<proteinExistence type="predicted"/>
<gene>
    <name evidence="3" type="ORF">PMAYCL1PPCAC_26332</name>
</gene>
<dbReference type="AlphaFoldDB" id="A0AAN5D5L3"/>
<keyword evidence="4" id="KW-1185">Reference proteome</keyword>
<protein>
    <recommendedName>
        <fullName evidence="2">C2H2-type domain-containing protein</fullName>
    </recommendedName>
</protein>
<feature type="domain" description="C2H2-type" evidence="2">
    <location>
        <begin position="42"/>
        <end position="69"/>
    </location>
</feature>
<dbReference type="GO" id="GO:0008270">
    <property type="term" value="F:zinc ion binding"/>
    <property type="evidence" value="ECO:0007669"/>
    <property type="project" value="UniProtKB-KW"/>
</dbReference>
<dbReference type="PROSITE" id="PS00028">
    <property type="entry name" value="ZINC_FINGER_C2H2_1"/>
    <property type="match status" value="2"/>
</dbReference>
<reference evidence="4" key="1">
    <citation type="submission" date="2022-10" db="EMBL/GenBank/DDBJ databases">
        <title>Genome assembly of Pristionchus species.</title>
        <authorList>
            <person name="Yoshida K."/>
            <person name="Sommer R.J."/>
        </authorList>
    </citation>
    <scope>NUCLEOTIDE SEQUENCE [LARGE SCALE GENOMIC DNA]</scope>
    <source>
        <strain evidence="4">RS5460</strain>
    </source>
</reference>
<dbReference type="PROSITE" id="PS50157">
    <property type="entry name" value="ZINC_FINGER_C2H2_2"/>
    <property type="match status" value="1"/>
</dbReference>
<dbReference type="SMART" id="SM00355">
    <property type="entry name" value="ZnF_C2H2"/>
    <property type="match status" value="2"/>
</dbReference>
<feature type="non-terminal residue" evidence="3">
    <location>
        <position position="1"/>
    </location>
</feature>
<keyword evidence="1" id="KW-0479">Metal-binding</keyword>
<evidence type="ECO:0000256" key="1">
    <source>
        <dbReference type="PROSITE-ProRule" id="PRU00042"/>
    </source>
</evidence>
<keyword evidence="1" id="KW-0862">Zinc</keyword>
<evidence type="ECO:0000313" key="4">
    <source>
        <dbReference type="Proteomes" id="UP001328107"/>
    </source>
</evidence>
<dbReference type="InterPro" id="IPR013087">
    <property type="entry name" value="Znf_C2H2_type"/>
</dbReference>
<keyword evidence="1" id="KW-0863">Zinc-finger</keyword>
<evidence type="ECO:0000313" key="3">
    <source>
        <dbReference type="EMBL" id="GMR56137.1"/>
    </source>
</evidence>
<name>A0AAN5D5L3_9BILA</name>
<sequence length="77" mass="9102">YIQLTVEDFIQSGPSCCFCERMFRRECDRNRHTRAAHRGLPYECPSCFERFSLAVELRVHKDKHGITKALEIQGYHN</sequence>
<accession>A0AAN5D5L3</accession>
<evidence type="ECO:0000259" key="2">
    <source>
        <dbReference type="PROSITE" id="PS50157"/>
    </source>
</evidence>
<dbReference type="InterPro" id="IPR036236">
    <property type="entry name" value="Znf_C2H2_sf"/>
</dbReference>
<organism evidence="3 4">
    <name type="scientific">Pristionchus mayeri</name>
    <dbReference type="NCBI Taxonomy" id="1317129"/>
    <lineage>
        <taxon>Eukaryota</taxon>
        <taxon>Metazoa</taxon>
        <taxon>Ecdysozoa</taxon>
        <taxon>Nematoda</taxon>
        <taxon>Chromadorea</taxon>
        <taxon>Rhabditida</taxon>
        <taxon>Rhabditina</taxon>
        <taxon>Diplogasteromorpha</taxon>
        <taxon>Diplogasteroidea</taxon>
        <taxon>Neodiplogasteridae</taxon>
        <taxon>Pristionchus</taxon>
    </lineage>
</organism>
<dbReference type="Gene3D" id="3.30.160.60">
    <property type="entry name" value="Classic Zinc Finger"/>
    <property type="match status" value="1"/>
</dbReference>
<comment type="caution">
    <text evidence="3">The sequence shown here is derived from an EMBL/GenBank/DDBJ whole genome shotgun (WGS) entry which is preliminary data.</text>
</comment>